<dbReference type="HOGENOM" id="CLU_553319_0_0_1"/>
<protein>
    <recommendedName>
        <fullName evidence="8">Cytochrome P450</fullName>
    </recommendedName>
</protein>
<dbReference type="AlphaFoldDB" id="A0A0C3NSV8"/>
<dbReference type="PANTHER" id="PTHR24304:SF2">
    <property type="entry name" value="24-HYDROXYCHOLESTEROL 7-ALPHA-HYDROXYLASE"/>
    <property type="match status" value="1"/>
</dbReference>
<name>A0A0C3NSV8_PHLG1</name>
<dbReference type="OrthoDB" id="1055148at2759"/>
<dbReference type="InterPro" id="IPR001128">
    <property type="entry name" value="Cyt_P450"/>
</dbReference>
<evidence type="ECO:0000256" key="1">
    <source>
        <dbReference type="ARBA" id="ARBA00010617"/>
    </source>
</evidence>
<keyword evidence="5" id="KW-0503">Monooxygenase</keyword>
<gene>
    <name evidence="6" type="ORF">PHLGIDRAFT_127124</name>
</gene>
<comment type="similarity">
    <text evidence="1 5">Belongs to the cytochrome P450 family.</text>
</comment>
<dbReference type="Pfam" id="PF00067">
    <property type="entry name" value="p450"/>
    <property type="match status" value="1"/>
</dbReference>
<evidence type="ECO:0000313" key="6">
    <source>
        <dbReference type="EMBL" id="KIP08304.1"/>
    </source>
</evidence>
<dbReference type="GO" id="GO:0004497">
    <property type="term" value="F:monooxygenase activity"/>
    <property type="evidence" value="ECO:0007669"/>
    <property type="project" value="UniProtKB-KW"/>
</dbReference>
<keyword evidence="4 5" id="KW-0408">Iron</keyword>
<keyword evidence="2 5" id="KW-0349">Heme</keyword>
<reference evidence="6 7" key="1">
    <citation type="journal article" date="2014" name="PLoS Genet.">
        <title>Analysis of the Phlebiopsis gigantea genome, transcriptome and secretome provides insight into its pioneer colonization strategies of wood.</title>
        <authorList>
            <person name="Hori C."/>
            <person name="Ishida T."/>
            <person name="Igarashi K."/>
            <person name="Samejima M."/>
            <person name="Suzuki H."/>
            <person name="Master E."/>
            <person name="Ferreira P."/>
            <person name="Ruiz-Duenas F.J."/>
            <person name="Held B."/>
            <person name="Canessa P."/>
            <person name="Larrondo L.F."/>
            <person name="Schmoll M."/>
            <person name="Druzhinina I.S."/>
            <person name="Kubicek C.P."/>
            <person name="Gaskell J.A."/>
            <person name="Kersten P."/>
            <person name="St John F."/>
            <person name="Glasner J."/>
            <person name="Sabat G."/>
            <person name="Splinter BonDurant S."/>
            <person name="Syed K."/>
            <person name="Yadav J."/>
            <person name="Mgbeahuruike A.C."/>
            <person name="Kovalchuk A."/>
            <person name="Asiegbu F.O."/>
            <person name="Lackner G."/>
            <person name="Hoffmeister D."/>
            <person name="Rencoret J."/>
            <person name="Gutierrez A."/>
            <person name="Sun H."/>
            <person name="Lindquist E."/>
            <person name="Barry K."/>
            <person name="Riley R."/>
            <person name="Grigoriev I.V."/>
            <person name="Henrissat B."/>
            <person name="Kues U."/>
            <person name="Berka R.M."/>
            <person name="Martinez A.T."/>
            <person name="Covert S.F."/>
            <person name="Blanchette R.A."/>
            <person name="Cullen D."/>
        </authorList>
    </citation>
    <scope>NUCLEOTIDE SEQUENCE [LARGE SCALE GENOMIC DNA]</scope>
    <source>
        <strain evidence="6 7">11061_1 CR5-6</strain>
    </source>
</reference>
<dbReference type="GO" id="GO:0005506">
    <property type="term" value="F:iron ion binding"/>
    <property type="evidence" value="ECO:0007669"/>
    <property type="project" value="InterPro"/>
</dbReference>
<evidence type="ECO:0000256" key="5">
    <source>
        <dbReference type="RuleBase" id="RU000461"/>
    </source>
</evidence>
<sequence length="493" mass="55112">MEGLSTSVLAIATLSLCGLFYVVRRFTTRISPNIPYACEGSLGSRLNAAAEYGKDPVEFLRKTRERLGDIFCVDLLMLRIVFFLGSEGNKTVLRAAEDKLSFMEQIKWAMGAAMHDDLLDLPGWDTLSFKLIKYALVNQERLQHYVQECANVTDEHLDQWMASETIPLFESFSHLVLSYLLVILVGEDFYKRYAAELIPRMAQFERDLQSPLLRVMPNKLWRFTKPGKALLDTGDRFDVLIAAELKDVLENPEKHKGRGDYFYYITTQCGDQYQVAYGHHIMSLVFGGHANAAMTVPWMLLHARRTPGALARIREEALEAADVKKPFLEACLRETGRLYTNTTMMRMTKATTTVAGHVLPPRTLVACSPLATQRADAAAGAGIFDGAAQWNPERFTADPAAYTGWFQRVEFVQFGLGVHACPGEKLARMLIFDLMLKGWAERFEFDVVSGLQEGKGVDGVGAEGAWTEENFGTPSIRGEDVMISVKKKTGAGF</sequence>
<evidence type="ECO:0000256" key="2">
    <source>
        <dbReference type="ARBA" id="ARBA00022617"/>
    </source>
</evidence>
<keyword evidence="7" id="KW-1185">Reference proteome</keyword>
<keyword evidence="3 5" id="KW-0479">Metal-binding</keyword>
<proteinExistence type="inferred from homology"/>
<evidence type="ECO:0000313" key="7">
    <source>
        <dbReference type="Proteomes" id="UP000053257"/>
    </source>
</evidence>
<accession>A0A0C3NSV8</accession>
<dbReference type="EMBL" id="KN840482">
    <property type="protein sequence ID" value="KIP08304.1"/>
    <property type="molecule type" value="Genomic_DNA"/>
</dbReference>
<dbReference type="InterPro" id="IPR017972">
    <property type="entry name" value="Cyt_P450_CS"/>
</dbReference>
<organism evidence="6 7">
    <name type="scientific">Phlebiopsis gigantea (strain 11061_1 CR5-6)</name>
    <name type="common">White-rot fungus</name>
    <name type="synonym">Peniophora gigantea</name>
    <dbReference type="NCBI Taxonomy" id="745531"/>
    <lineage>
        <taxon>Eukaryota</taxon>
        <taxon>Fungi</taxon>
        <taxon>Dikarya</taxon>
        <taxon>Basidiomycota</taxon>
        <taxon>Agaricomycotina</taxon>
        <taxon>Agaricomycetes</taxon>
        <taxon>Polyporales</taxon>
        <taxon>Phanerochaetaceae</taxon>
        <taxon>Phlebiopsis</taxon>
    </lineage>
</organism>
<dbReference type="STRING" id="745531.A0A0C3NSV8"/>
<dbReference type="InterPro" id="IPR050529">
    <property type="entry name" value="CYP450_sterol_14alpha_dmase"/>
</dbReference>
<dbReference type="GO" id="GO:0020037">
    <property type="term" value="F:heme binding"/>
    <property type="evidence" value="ECO:0007669"/>
    <property type="project" value="InterPro"/>
</dbReference>
<evidence type="ECO:0000256" key="3">
    <source>
        <dbReference type="ARBA" id="ARBA00022723"/>
    </source>
</evidence>
<evidence type="ECO:0000256" key="4">
    <source>
        <dbReference type="ARBA" id="ARBA00023004"/>
    </source>
</evidence>
<dbReference type="GO" id="GO:0016705">
    <property type="term" value="F:oxidoreductase activity, acting on paired donors, with incorporation or reduction of molecular oxygen"/>
    <property type="evidence" value="ECO:0007669"/>
    <property type="project" value="InterPro"/>
</dbReference>
<dbReference type="PROSITE" id="PS00086">
    <property type="entry name" value="CYTOCHROME_P450"/>
    <property type="match status" value="1"/>
</dbReference>
<dbReference type="PANTHER" id="PTHR24304">
    <property type="entry name" value="CYTOCHROME P450 FAMILY 7"/>
    <property type="match status" value="1"/>
</dbReference>
<dbReference type="Gene3D" id="1.10.630.10">
    <property type="entry name" value="Cytochrome P450"/>
    <property type="match status" value="1"/>
</dbReference>
<dbReference type="SUPFAM" id="SSF48264">
    <property type="entry name" value="Cytochrome P450"/>
    <property type="match status" value="1"/>
</dbReference>
<dbReference type="InterPro" id="IPR036396">
    <property type="entry name" value="Cyt_P450_sf"/>
</dbReference>
<evidence type="ECO:0008006" key="8">
    <source>
        <dbReference type="Google" id="ProtNLM"/>
    </source>
</evidence>
<dbReference type="Proteomes" id="UP000053257">
    <property type="component" value="Unassembled WGS sequence"/>
</dbReference>
<keyword evidence="5" id="KW-0560">Oxidoreductase</keyword>